<dbReference type="InterPro" id="IPR050483">
    <property type="entry name" value="CoA-transferase_III_domain"/>
</dbReference>
<dbReference type="RefSeq" id="WP_133411589.1">
    <property type="nucleotide sequence ID" value="NZ_SMZT01000011.1"/>
</dbReference>
<dbReference type="AlphaFoldDB" id="A0A4V3B1W1"/>
<dbReference type="Proteomes" id="UP000295163">
    <property type="component" value="Unassembled WGS sequence"/>
</dbReference>
<dbReference type="GO" id="GO:0008410">
    <property type="term" value="F:CoA-transferase activity"/>
    <property type="evidence" value="ECO:0007669"/>
    <property type="project" value="TreeGrafter"/>
</dbReference>
<accession>A0A4V3B1W1</accession>
<dbReference type="Gene3D" id="3.30.1540.10">
    <property type="entry name" value="formyl-coa transferase, domain 3"/>
    <property type="match status" value="1"/>
</dbReference>
<protein>
    <submittedName>
        <fullName evidence="2">CoA transferase</fullName>
    </submittedName>
</protein>
<gene>
    <name evidence="2" type="ORF">E2R59_17135</name>
</gene>
<dbReference type="Pfam" id="PF02515">
    <property type="entry name" value="CoA_transf_3"/>
    <property type="match status" value="1"/>
</dbReference>
<evidence type="ECO:0000256" key="1">
    <source>
        <dbReference type="ARBA" id="ARBA00022679"/>
    </source>
</evidence>
<dbReference type="Gene3D" id="3.40.50.10540">
    <property type="entry name" value="Crotonobetainyl-coa:carnitine coa-transferase, domain 1"/>
    <property type="match status" value="1"/>
</dbReference>
<dbReference type="PANTHER" id="PTHR48207">
    <property type="entry name" value="SUCCINATE--HYDROXYMETHYLGLUTARATE COA-TRANSFERASE"/>
    <property type="match status" value="1"/>
</dbReference>
<dbReference type="SUPFAM" id="SSF89796">
    <property type="entry name" value="CoA-transferase family III (CaiB/BaiF)"/>
    <property type="match status" value="1"/>
</dbReference>
<name>A0A4V3B1W1_KOCRO</name>
<dbReference type="InterPro" id="IPR003673">
    <property type="entry name" value="CoA-Trfase_fam_III"/>
</dbReference>
<evidence type="ECO:0000313" key="3">
    <source>
        <dbReference type="Proteomes" id="UP000295163"/>
    </source>
</evidence>
<dbReference type="GeneID" id="64349146"/>
<dbReference type="InterPro" id="IPR044855">
    <property type="entry name" value="CoA-Trfase_III_dom3_sf"/>
</dbReference>
<keyword evidence="1 2" id="KW-0808">Transferase</keyword>
<dbReference type="PANTHER" id="PTHR48207:SF4">
    <property type="entry name" value="BLL6097 PROTEIN"/>
    <property type="match status" value="1"/>
</dbReference>
<sequence>MNQQLPLTGIKVVEFSHMVMGPTAGLALADLGAEVIKIEPVGAGDKTRYLPGSGAGYFPMFNRNKKSLAVDLKSEAGLDLVRDLINQADVVTENFRLGGLEAMGLGYDELSKTNPGLVYLSMKGFLQGPYEHRAALDEVVQMMGGLAYMTGPPGQPLRAGTSVNDIMGGLFGAMAVMAALFERTRTGRGQLVRSSLFENNAFLVGQHMAQYGVTGQAASPMPARLSAWAVYEVFDTRDEKIFIGVVSDTHWRAFCEAFGLEELAQDTTLATNAQRVAARDRILPTIRARLAQLTRAEAAALCETANLPFAPLQRPEDLFDDPHLAQPGAMPEVTLSNGQKLPLPALPIEMDGHRLGVRLDLPQPGQHSTDIAAELGYDPQKVEDLVAAGVISAPVTEQHPASSRS</sequence>
<comment type="caution">
    <text evidence="2">The sequence shown here is derived from an EMBL/GenBank/DDBJ whole genome shotgun (WGS) entry which is preliminary data.</text>
</comment>
<dbReference type="EMBL" id="SMZT01000011">
    <property type="protein sequence ID" value="TDL38158.1"/>
    <property type="molecule type" value="Genomic_DNA"/>
</dbReference>
<reference evidence="2 3" key="1">
    <citation type="submission" date="2019-03" db="EMBL/GenBank/DDBJ databases">
        <title>Genome Sequencing and Assembly of Various Microbes Isolated from Partially Reclaimed Soil and Acid Mine Drainage (AMD) Site.</title>
        <authorList>
            <person name="Steinbock B."/>
            <person name="Bechtold R."/>
            <person name="Sevigny J.L."/>
            <person name="Thomas D."/>
            <person name="Cuthill L.R."/>
            <person name="Aveiro Johannsen E.J."/>
            <person name="Thomas K."/>
            <person name="Ghosh A."/>
        </authorList>
    </citation>
    <scope>NUCLEOTIDE SEQUENCE [LARGE SCALE GENOMIC DNA]</scope>
    <source>
        <strain evidence="2 3">S-A3</strain>
    </source>
</reference>
<proteinExistence type="predicted"/>
<dbReference type="InterPro" id="IPR023606">
    <property type="entry name" value="CoA-Trfase_III_dom_1_sf"/>
</dbReference>
<evidence type="ECO:0000313" key="2">
    <source>
        <dbReference type="EMBL" id="TDL38158.1"/>
    </source>
</evidence>
<organism evidence="2 3">
    <name type="scientific">Kocuria rosea</name>
    <name type="common">Deinococcus erythromyxa</name>
    <name type="synonym">Micrococcus rubens</name>
    <dbReference type="NCBI Taxonomy" id="1275"/>
    <lineage>
        <taxon>Bacteria</taxon>
        <taxon>Bacillati</taxon>
        <taxon>Actinomycetota</taxon>
        <taxon>Actinomycetes</taxon>
        <taxon>Micrococcales</taxon>
        <taxon>Micrococcaceae</taxon>
        <taxon>Kocuria</taxon>
    </lineage>
</organism>